<evidence type="ECO:0000256" key="1">
    <source>
        <dbReference type="ARBA" id="ARBA00004167"/>
    </source>
</evidence>
<dbReference type="EMBL" id="SDAM02001008">
    <property type="protein sequence ID" value="KAH6823152.1"/>
    <property type="molecule type" value="Genomic_DNA"/>
</dbReference>
<keyword evidence="6" id="KW-1185">Reference proteome</keyword>
<feature type="signal peptide" evidence="3">
    <location>
        <begin position="1"/>
        <end position="34"/>
    </location>
</feature>
<sequence length="254" mass="28721">MRLMMAAETCRSSSSSLLMIVFLVCQYFFQTSLANPNSCTPSSCGIIHNISYPFRLKDDPTNCGERRAELACENNVTFIYLNSHNKYYVKDINYGESSTTIRVVDASINNNDTCSFPNSSAYFYNFSGHPYPYFSRETPISLMSCPTPLKNSSSLVFTDITHHCASNSSSLPRFTYIKVGTMMPSEVPKTCGIDLTVMTSWKKFKDSNSNNNISLSEIHHSILYGFELTFCPECVYSMWGKNIARFYKFALINV</sequence>
<evidence type="ECO:0000259" key="4">
    <source>
        <dbReference type="Pfam" id="PF13947"/>
    </source>
</evidence>
<accession>A0AAD4P206</accession>
<name>A0AAD4P206_PERFH</name>
<dbReference type="Pfam" id="PF13947">
    <property type="entry name" value="GUB_WAK_bind"/>
    <property type="match status" value="1"/>
</dbReference>
<evidence type="ECO:0000313" key="6">
    <source>
        <dbReference type="Proteomes" id="UP001190926"/>
    </source>
</evidence>
<gene>
    <name evidence="5" type="ORF">C2S53_011325</name>
</gene>
<dbReference type="GO" id="GO:0016020">
    <property type="term" value="C:membrane"/>
    <property type="evidence" value="ECO:0007669"/>
    <property type="project" value="UniProtKB-SubCell"/>
</dbReference>
<feature type="domain" description="Wall-associated receptor kinase galacturonan-binding" evidence="4">
    <location>
        <begin position="39"/>
        <end position="105"/>
    </location>
</feature>
<dbReference type="AlphaFoldDB" id="A0AAD4P206"/>
<comment type="caution">
    <text evidence="5">The sequence shown here is derived from an EMBL/GenBank/DDBJ whole genome shotgun (WGS) entry which is preliminary data.</text>
</comment>
<dbReference type="Proteomes" id="UP001190926">
    <property type="component" value="Unassembled WGS sequence"/>
</dbReference>
<feature type="chain" id="PRO_5042282648" description="Wall-associated receptor kinase galacturonan-binding domain-containing protein" evidence="3">
    <location>
        <begin position="35"/>
        <end position="254"/>
    </location>
</feature>
<evidence type="ECO:0000313" key="5">
    <source>
        <dbReference type="EMBL" id="KAH6823152.1"/>
    </source>
</evidence>
<evidence type="ECO:0000256" key="2">
    <source>
        <dbReference type="ARBA" id="ARBA00022729"/>
    </source>
</evidence>
<dbReference type="PANTHER" id="PTHR33138">
    <property type="entry name" value="OS01G0690200 PROTEIN"/>
    <property type="match status" value="1"/>
</dbReference>
<dbReference type="PANTHER" id="PTHR33138:SF30">
    <property type="entry name" value="LEAF RUST 10 DISEASE-RESISTANCE LOCUS RECEPTOR-LIKE PROTEIN KINASE-LIKE 2.7"/>
    <property type="match status" value="1"/>
</dbReference>
<proteinExistence type="predicted"/>
<dbReference type="GO" id="GO:0030247">
    <property type="term" value="F:polysaccharide binding"/>
    <property type="evidence" value="ECO:0007669"/>
    <property type="project" value="InterPro"/>
</dbReference>
<protein>
    <recommendedName>
        <fullName evidence="4">Wall-associated receptor kinase galacturonan-binding domain-containing protein</fullName>
    </recommendedName>
</protein>
<evidence type="ECO:0000256" key="3">
    <source>
        <dbReference type="SAM" id="SignalP"/>
    </source>
</evidence>
<keyword evidence="2 3" id="KW-0732">Signal</keyword>
<organism evidence="5 6">
    <name type="scientific">Perilla frutescens var. hirtella</name>
    <name type="common">Perilla citriodora</name>
    <name type="synonym">Perilla setoyensis</name>
    <dbReference type="NCBI Taxonomy" id="608512"/>
    <lineage>
        <taxon>Eukaryota</taxon>
        <taxon>Viridiplantae</taxon>
        <taxon>Streptophyta</taxon>
        <taxon>Embryophyta</taxon>
        <taxon>Tracheophyta</taxon>
        <taxon>Spermatophyta</taxon>
        <taxon>Magnoliopsida</taxon>
        <taxon>eudicotyledons</taxon>
        <taxon>Gunneridae</taxon>
        <taxon>Pentapetalae</taxon>
        <taxon>asterids</taxon>
        <taxon>lamiids</taxon>
        <taxon>Lamiales</taxon>
        <taxon>Lamiaceae</taxon>
        <taxon>Nepetoideae</taxon>
        <taxon>Elsholtzieae</taxon>
        <taxon>Perilla</taxon>
    </lineage>
</organism>
<reference evidence="5 6" key="1">
    <citation type="journal article" date="2021" name="Nat. Commun.">
        <title>Incipient diploidization of the medicinal plant Perilla within 10,000 years.</title>
        <authorList>
            <person name="Zhang Y."/>
            <person name="Shen Q."/>
            <person name="Leng L."/>
            <person name="Zhang D."/>
            <person name="Chen S."/>
            <person name="Shi Y."/>
            <person name="Ning Z."/>
            <person name="Chen S."/>
        </authorList>
    </citation>
    <scope>NUCLEOTIDE SEQUENCE [LARGE SCALE GENOMIC DNA]</scope>
    <source>
        <strain evidence="6">cv. PC099</strain>
    </source>
</reference>
<dbReference type="InterPro" id="IPR025287">
    <property type="entry name" value="WAK_GUB"/>
</dbReference>
<comment type="subcellular location">
    <subcellularLocation>
        <location evidence="1">Membrane</location>
        <topology evidence="1">Single-pass membrane protein</topology>
    </subcellularLocation>
</comment>